<dbReference type="GO" id="GO:0020037">
    <property type="term" value="F:heme binding"/>
    <property type="evidence" value="ECO:0007669"/>
    <property type="project" value="InterPro"/>
</dbReference>
<comment type="caution">
    <text evidence="8">The sequence shown here is derived from an EMBL/GenBank/DDBJ whole genome shotgun (WGS) entry which is preliminary data.</text>
</comment>
<name>A0A9P4Z159_9HYPO</name>
<comment type="cofactor">
    <cofactor evidence="1 6">
        <name>heme</name>
        <dbReference type="ChEBI" id="CHEBI:30413"/>
    </cofactor>
</comment>
<dbReference type="InterPro" id="IPR017972">
    <property type="entry name" value="Cyt_P450_CS"/>
</dbReference>
<dbReference type="InterPro" id="IPR001128">
    <property type="entry name" value="Cyt_P450"/>
</dbReference>
<dbReference type="RefSeq" id="XP_035324164.1">
    <property type="nucleotide sequence ID" value="XM_035466327.1"/>
</dbReference>
<dbReference type="InterPro" id="IPR050121">
    <property type="entry name" value="Cytochrome_P450_monoxygenase"/>
</dbReference>
<keyword evidence="4 6" id="KW-0479">Metal-binding</keyword>
<sequence length="405" mass="46174">MYAVATALQRPHIDWRLKVHPVDTLDLLSERDMSRYRLQRRLIGPVYRAENVARYRKAIDKVLDSAVTKIHSLQGAKVDLKEWMHIISVECLGAVVLSWSPGLLKQGTDWGTSTHSYRAWRRKSVMGLFPTVAKLEMCYKIIGRVFSHVWDLTFIPPPNFRPFFPPIGRRISKRIKAMNRGSKQDHDDLAADLMRIHQEKPAFSEPYLRKMIMTNFGAGHETLASTLTSVMAMIGTHDEVPRKLSEELRSSDSITMHYLEAVIKETKRLHPVIATALPRRVPREGLHIDGVFVPAGTTVGCNPIALHRNEDICGPDPDVFSPERWLDSLDCARDMEQFSLSWGGGARTCPGRQLAEMIVQKVISRMTEEFELEVHMPDFQEMPSYFLSIMTGVSVRFLPKRKDQG</sequence>
<dbReference type="GO" id="GO:0004497">
    <property type="term" value="F:monooxygenase activity"/>
    <property type="evidence" value="ECO:0007669"/>
    <property type="project" value="UniProtKB-KW"/>
</dbReference>
<accession>A0A9P4Z159</accession>
<protein>
    <submittedName>
        <fullName evidence="8">Cytochrome P450</fullName>
    </submittedName>
</protein>
<dbReference type="OrthoDB" id="3934656at2759"/>
<evidence type="ECO:0000313" key="8">
    <source>
        <dbReference type="EMBL" id="KAF4125512.1"/>
    </source>
</evidence>
<keyword evidence="3 6" id="KW-0349">Heme</keyword>
<dbReference type="InterPro" id="IPR036396">
    <property type="entry name" value="Cyt_P450_sf"/>
</dbReference>
<evidence type="ECO:0000256" key="4">
    <source>
        <dbReference type="ARBA" id="ARBA00022723"/>
    </source>
</evidence>
<keyword evidence="9" id="KW-1185">Reference proteome</keyword>
<dbReference type="Pfam" id="PF00067">
    <property type="entry name" value="p450"/>
    <property type="match status" value="1"/>
</dbReference>
<dbReference type="GeneID" id="55970580"/>
<evidence type="ECO:0000256" key="6">
    <source>
        <dbReference type="PIRSR" id="PIRSR602401-1"/>
    </source>
</evidence>
<evidence type="ECO:0000256" key="7">
    <source>
        <dbReference type="RuleBase" id="RU000461"/>
    </source>
</evidence>
<dbReference type="PANTHER" id="PTHR24305:SF232">
    <property type="entry name" value="P450, PUTATIVE (EUROFUNG)-RELATED"/>
    <property type="match status" value="1"/>
</dbReference>
<gene>
    <name evidence="8" type="ORF">GMORB2_4352</name>
</gene>
<evidence type="ECO:0000256" key="3">
    <source>
        <dbReference type="ARBA" id="ARBA00022617"/>
    </source>
</evidence>
<dbReference type="EMBL" id="JAANYQ010000003">
    <property type="protein sequence ID" value="KAF4125512.1"/>
    <property type="molecule type" value="Genomic_DNA"/>
</dbReference>
<organism evidence="8 9">
    <name type="scientific">Geosmithia morbida</name>
    <dbReference type="NCBI Taxonomy" id="1094350"/>
    <lineage>
        <taxon>Eukaryota</taxon>
        <taxon>Fungi</taxon>
        <taxon>Dikarya</taxon>
        <taxon>Ascomycota</taxon>
        <taxon>Pezizomycotina</taxon>
        <taxon>Sordariomycetes</taxon>
        <taxon>Hypocreomycetidae</taxon>
        <taxon>Hypocreales</taxon>
        <taxon>Bionectriaceae</taxon>
        <taxon>Geosmithia</taxon>
    </lineage>
</organism>
<dbReference type="GO" id="GO:0016705">
    <property type="term" value="F:oxidoreductase activity, acting on paired donors, with incorporation or reduction of molecular oxygen"/>
    <property type="evidence" value="ECO:0007669"/>
    <property type="project" value="InterPro"/>
</dbReference>
<comment type="similarity">
    <text evidence="2 7">Belongs to the cytochrome P450 family.</text>
</comment>
<keyword evidence="7" id="KW-0503">Monooxygenase</keyword>
<dbReference type="PRINTS" id="PR00463">
    <property type="entry name" value="EP450I"/>
</dbReference>
<evidence type="ECO:0000313" key="9">
    <source>
        <dbReference type="Proteomes" id="UP000749293"/>
    </source>
</evidence>
<dbReference type="SUPFAM" id="SSF48264">
    <property type="entry name" value="Cytochrome P450"/>
    <property type="match status" value="1"/>
</dbReference>
<feature type="binding site" description="axial binding residue" evidence="6">
    <location>
        <position position="349"/>
    </location>
    <ligand>
        <name>heme</name>
        <dbReference type="ChEBI" id="CHEBI:30413"/>
    </ligand>
    <ligandPart>
        <name>Fe</name>
        <dbReference type="ChEBI" id="CHEBI:18248"/>
    </ligandPart>
</feature>
<keyword evidence="5 6" id="KW-0408">Iron</keyword>
<dbReference type="PRINTS" id="PR00385">
    <property type="entry name" value="P450"/>
</dbReference>
<dbReference type="Proteomes" id="UP000749293">
    <property type="component" value="Unassembled WGS sequence"/>
</dbReference>
<dbReference type="GO" id="GO:0005506">
    <property type="term" value="F:iron ion binding"/>
    <property type="evidence" value="ECO:0007669"/>
    <property type="project" value="InterPro"/>
</dbReference>
<dbReference type="PANTHER" id="PTHR24305">
    <property type="entry name" value="CYTOCHROME P450"/>
    <property type="match status" value="1"/>
</dbReference>
<dbReference type="Gene3D" id="1.10.630.10">
    <property type="entry name" value="Cytochrome P450"/>
    <property type="match status" value="1"/>
</dbReference>
<evidence type="ECO:0000256" key="5">
    <source>
        <dbReference type="ARBA" id="ARBA00023004"/>
    </source>
</evidence>
<dbReference type="InterPro" id="IPR002401">
    <property type="entry name" value="Cyt_P450_E_grp-I"/>
</dbReference>
<dbReference type="PROSITE" id="PS00086">
    <property type="entry name" value="CYTOCHROME_P450"/>
    <property type="match status" value="1"/>
</dbReference>
<evidence type="ECO:0000256" key="1">
    <source>
        <dbReference type="ARBA" id="ARBA00001971"/>
    </source>
</evidence>
<evidence type="ECO:0000256" key="2">
    <source>
        <dbReference type="ARBA" id="ARBA00010617"/>
    </source>
</evidence>
<reference evidence="8" key="1">
    <citation type="submission" date="2020-03" db="EMBL/GenBank/DDBJ databases">
        <title>Site-based positive gene gene selection in Geosmithia morbida across the United States reveals a broad range of putative effectors and factors for local host and environmental adapation.</title>
        <authorList>
            <person name="Onufrak A."/>
            <person name="Murdoch R.W."/>
            <person name="Gazis R."/>
            <person name="Huff M."/>
            <person name="Staton M."/>
            <person name="Klingeman W."/>
            <person name="Hadziabdic D."/>
        </authorList>
    </citation>
    <scope>NUCLEOTIDE SEQUENCE</scope>
    <source>
        <strain evidence="8">1262</strain>
    </source>
</reference>
<proteinExistence type="inferred from homology"/>
<dbReference type="AlphaFoldDB" id="A0A9P4Z159"/>
<keyword evidence="7" id="KW-0560">Oxidoreductase</keyword>